<evidence type="ECO:0000313" key="12">
    <source>
        <dbReference type="Proteomes" id="UP000663722"/>
    </source>
</evidence>
<dbReference type="GO" id="GO:0005886">
    <property type="term" value="C:plasma membrane"/>
    <property type="evidence" value="ECO:0007669"/>
    <property type="project" value="UniProtKB-SubCell"/>
</dbReference>
<comment type="similarity">
    <text evidence="2 9">Belongs to the cation transport ATPase (P-type) (TC 3.A.3) family. Type IB subfamily.</text>
</comment>
<dbReference type="InterPro" id="IPR036412">
    <property type="entry name" value="HAD-like_sf"/>
</dbReference>
<evidence type="ECO:0000313" key="11">
    <source>
        <dbReference type="EMBL" id="QTA86991.1"/>
    </source>
</evidence>
<dbReference type="Gene3D" id="2.70.150.10">
    <property type="entry name" value="Calcium-transporting ATPase, cytoplasmic transduction domain A"/>
    <property type="match status" value="1"/>
</dbReference>
<evidence type="ECO:0000256" key="6">
    <source>
        <dbReference type="ARBA" id="ARBA00023136"/>
    </source>
</evidence>
<feature type="domain" description="P-type ATPase A" evidence="10">
    <location>
        <begin position="198"/>
        <end position="295"/>
    </location>
</feature>
<dbReference type="Pfam" id="PF00122">
    <property type="entry name" value="E1-E2_ATPase"/>
    <property type="match status" value="1"/>
</dbReference>
<dbReference type="PRINTS" id="PR00119">
    <property type="entry name" value="CATATPASE"/>
</dbReference>
<keyword evidence="6" id="KW-0472">Membrane</keyword>
<dbReference type="Gene3D" id="3.40.1110.10">
    <property type="entry name" value="Calcium-transporting ATPase, cytoplasmic domain N"/>
    <property type="match status" value="1"/>
</dbReference>
<dbReference type="GO" id="GO:0005524">
    <property type="term" value="F:ATP binding"/>
    <property type="evidence" value="ECO:0007669"/>
    <property type="project" value="UniProtKB-UniRule"/>
</dbReference>
<dbReference type="GO" id="GO:0016887">
    <property type="term" value="F:ATP hydrolysis activity"/>
    <property type="evidence" value="ECO:0007669"/>
    <property type="project" value="InterPro"/>
</dbReference>
<dbReference type="PANTHER" id="PTHR48085:SF5">
    <property type="entry name" value="CADMIUM_ZINC-TRANSPORTING ATPASE HMA4-RELATED"/>
    <property type="match status" value="1"/>
</dbReference>
<dbReference type="NCBIfam" id="TIGR01494">
    <property type="entry name" value="ATPase_P-type"/>
    <property type="match status" value="1"/>
</dbReference>
<keyword evidence="9" id="KW-0479">Metal-binding</keyword>
<dbReference type="RefSeq" id="WP_207682375.1">
    <property type="nucleotide sequence ID" value="NZ_CP061800.1"/>
</dbReference>
<evidence type="ECO:0000256" key="8">
    <source>
        <dbReference type="ARBA" id="ARBA00047308"/>
    </source>
</evidence>
<keyword evidence="9" id="KW-1003">Cell membrane</keyword>
<dbReference type="InterPro" id="IPR008250">
    <property type="entry name" value="ATPase_P-typ_transduc_dom_A_sf"/>
</dbReference>
<dbReference type="NCBIfam" id="TIGR01525">
    <property type="entry name" value="ATPase-IB_hvy"/>
    <property type="match status" value="1"/>
</dbReference>
<dbReference type="InterPro" id="IPR023299">
    <property type="entry name" value="ATPase_P-typ_cyto_dom_N"/>
</dbReference>
<dbReference type="GO" id="GO:0046872">
    <property type="term" value="F:metal ion binding"/>
    <property type="evidence" value="ECO:0007669"/>
    <property type="project" value="UniProtKB-KW"/>
</dbReference>
<evidence type="ECO:0000256" key="5">
    <source>
        <dbReference type="ARBA" id="ARBA00022989"/>
    </source>
</evidence>
<comment type="catalytic activity">
    <reaction evidence="8">
        <text>Zn(2+)(in) + ATP + H2O = Zn(2+)(out) + ADP + phosphate + H(+)</text>
        <dbReference type="Rhea" id="RHEA:20621"/>
        <dbReference type="ChEBI" id="CHEBI:15377"/>
        <dbReference type="ChEBI" id="CHEBI:15378"/>
        <dbReference type="ChEBI" id="CHEBI:29105"/>
        <dbReference type="ChEBI" id="CHEBI:30616"/>
        <dbReference type="ChEBI" id="CHEBI:43474"/>
        <dbReference type="ChEBI" id="CHEBI:456216"/>
        <dbReference type="EC" id="7.2.2.12"/>
    </reaction>
</comment>
<dbReference type="GO" id="GO:0016463">
    <property type="term" value="F:P-type zinc transporter activity"/>
    <property type="evidence" value="ECO:0007669"/>
    <property type="project" value="UniProtKB-EC"/>
</dbReference>
<proteinExistence type="inferred from homology"/>
<dbReference type="SUPFAM" id="SSF81653">
    <property type="entry name" value="Calcium ATPase, transduction domain A"/>
    <property type="match status" value="1"/>
</dbReference>
<dbReference type="KEGG" id="dmm:dnm_030180"/>
<organism evidence="11 12">
    <name type="scientific">Desulfonema magnum</name>
    <dbReference type="NCBI Taxonomy" id="45655"/>
    <lineage>
        <taxon>Bacteria</taxon>
        <taxon>Pseudomonadati</taxon>
        <taxon>Thermodesulfobacteriota</taxon>
        <taxon>Desulfobacteria</taxon>
        <taxon>Desulfobacterales</taxon>
        <taxon>Desulfococcaceae</taxon>
        <taxon>Desulfonema</taxon>
    </lineage>
</organism>
<reference evidence="11" key="1">
    <citation type="journal article" date="2021" name="Microb. Physiol.">
        <title>Proteogenomic Insights into the Physiology of Marine, Sulfate-Reducing, Filamentous Desulfonema limicola and Desulfonema magnum.</title>
        <authorList>
            <person name="Schnaars V."/>
            <person name="Wohlbrand L."/>
            <person name="Scheve S."/>
            <person name="Hinrichs C."/>
            <person name="Reinhardt R."/>
            <person name="Rabus R."/>
        </authorList>
    </citation>
    <scope>NUCLEOTIDE SEQUENCE</scope>
    <source>
        <strain evidence="11">4be13</strain>
    </source>
</reference>
<keyword evidence="9" id="KW-0547">Nucleotide-binding</keyword>
<name>A0A975BKB8_9BACT</name>
<dbReference type="PANTHER" id="PTHR48085">
    <property type="entry name" value="CADMIUM/ZINC-TRANSPORTING ATPASE HMA2-RELATED"/>
    <property type="match status" value="1"/>
</dbReference>
<dbReference type="SFLD" id="SFLDF00027">
    <property type="entry name" value="p-type_atpase"/>
    <property type="match status" value="1"/>
</dbReference>
<dbReference type="EMBL" id="CP061800">
    <property type="protein sequence ID" value="QTA86991.1"/>
    <property type="molecule type" value="Genomic_DNA"/>
</dbReference>
<dbReference type="Pfam" id="PF00702">
    <property type="entry name" value="Hydrolase"/>
    <property type="match status" value="1"/>
</dbReference>
<evidence type="ECO:0000256" key="9">
    <source>
        <dbReference type="RuleBase" id="RU362081"/>
    </source>
</evidence>
<accession>A0A975BKB8</accession>
<dbReference type="SFLD" id="SFLDG00002">
    <property type="entry name" value="C1.7:_P-type_atpase_like"/>
    <property type="match status" value="1"/>
</dbReference>
<dbReference type="InterPro" id="IPR027256">
    <property type="entry name" value="P-typ_ATPase_IB"/>
</dbReference>
<dbReference type="InterPro" id="IPR044492">
    <property type="entry name" value="P_typ_ATPase_HD_dom"/>
</dbReference>
<dbReference type="AlphaFoldDB" id="A0A975BKB8"/>
<dbReference type="Proteomes" id="UP000663722">
    <property type="component" value="Chromosome"/>
</dbReference>
<gene>
    <name evidence="11" type="ORF">dnm_030180</name>
</gene>
<dbReference type="PROSITE" id="PS00154">
    <property type="entry name" value="ATPASE_E1_E2"/>
    <property type="match status" value="1"/>
</dbReference>
<dbReference type="Gene3D" id="3.40.50.1000">
    <property type="entry name" value="HAD superfamily/HAD-like"/>
    <property type="match status" value="1"/>
</dbReference>
<evidence type="ECO:0000256" key="2">
    <source>
        <dbReference type="ARBA" id="ARBA00006024"/>
    </source>
</evidence>
<evidence type="ECO:0000256" key="7">
    <source>
        <dbReference type="ARBA" id="ARBA00039097"/>
    </source>
</evidence>
<dbReference type="InterPro" id="IPR051014">
    <property type="entry name" value="Cation_Transport_ATPase_IB"/>
</dbReference>
<keyword evidence="4" id="KW-1278">Translocase</keyword>
<sequence length="709" mass="76742">MTVCKQRENRIRILHELPYRLRIRISVLHDPAFDPVYLEAVLLNVPGVEAVRFNLKAACIAVRYDGNMQNRELILACLENIPHETFQADIHREPVTDSLSVAINGILAFLTPALPRPFRPPLSWGLALPTLTQGITTSLTEGIRVETLDAAAVGFSLLRKDYFTANIIVFLLALGGYLEQLSEEKTNALLRSLLRPQSEEVWVERDGQEVKVSADEITIGDLVICGSGEMIPVDGEVSGGEALVNQSSITGESVPIHVQPGDEVLSGSLVSEGRIKISARQVGQETTTARISRFLENSLRFKSKTQKQSDILADKLVPVTFGLGLASWLLTRDIRRAASVLTVDYSCAVKLSTPVAVKMSMFSAAHCGVLIKGSHALDALSRVDTLVFDKTGTLTRGILIVTDIFPLENMSEDELLALAAAAEEHYAHPVAKAVVKAARERNLEMLSLSQVDFIVAHGVSAYVEGERVLVGSHHFIAEDEGIDCSAADSLAREIRGQGKSLLYVARGDVLEGVIALQDELRPEAPEVLRQLKHHGIQKIVILTGDHRDTARALAARLDAVDKVHWELKPEDKAEIVRELREAGHVLAFAGDGVNDAPALVTADVGICMPGGADLARESAQVVLLKEDLNTLVAAKEIADNSLEIIQNCFTSAVGFNSIFLLLAMCGVLPPAAAALLHNMNTVGILGYAAMAGKKPPQCFEEGEQACTHP</sequence>
<protein>
    <recommendedName>
        <fullName evidence="7">P-type Zn(2+) transporter</fullName>
        <ecNumber evidence="7">7.2.2.12</ecNumber>
    </recommendedName>
</protein>
<evidence type="ECO:0000256" key="3">
    <source>
        <dbReference type="ARBA" id="ARBA00022692"/>
    </source>
</evidence>
<evidence type="ECO:0000256" key="1">
    <source>
        <dbReference type="ARBA" id="ARBA00004370"/>
    </source>
</evidence>
<dbReference type="SFLD" id="SFLDS00003">
    <property type="entry name" value="Haloacid_Dehalogenase"/>
    <property type="match status" value="1"/>
</dbReference>
<dbReference type="InterPro" id="IPR023214">
    <property type="entry name" value="HAD_sf"/>
</dbReference>
<dbReference type="InterPro" id="IPR001757">
    <property type="entry name" value="P_typ_ATPase"/>
</dbReference>
<dbReference type="EC" id="7.2.2.12" evidence="7"/>
<keyword evidence="9" id="KW-0067">ATP-binding</keyword>
<dbReference type="InterPro" id="IPR059000">
    <property type="entry name" value="ATPase_P-type_domA"/>
</dbReference>
<comment type="subcellular location">
    <subcellularLocation>
        <location evidence="9">Cell membrane</location>
    </subcellularLocation>
    <subcellularLocation>
        <location evidence="1">Membrane</location>
    </subcellularLocation>
</comment>
<keyword evidence="3" id="KW-0812">Transmembrane</keyword>
<evidence type="ECO:0000256" key="4">
    <source>
        <dbReference type="ARBA" id="ARBA00022967"/>
    </source>
</evidence>
<keyword evidence="12" id="KW-1185">Reference proteome</keyword>
<dbReference type="SUPFAM" id="SSF56784">
    <property type="entry name" value="HAD-like"/>
    <property type="match status" value="1"/>
</dbReference>
<evidence type="ECO:0000259" key="10">
    <source>
        <dbReference type="Pfam" id="PF00122"/>
    </source>
</evidence>
<keyword evidence="5" id="KW-1133">Transmembrane helix</keyword>
<dbReference type="InterPro" id="IPR018303">
    <property type="entry name" value="ATPase_P-typ_P_site"/>
</dbReference>